<protein>
    <recommendedName>
        <fullName evidence="12">Cation/H+ exchanger transmembrane domain-containing protein</fullName>
    </recommendedName>
</protein>
<keyword evidence="6 10" id="KW-0915">Sodium</keyword>
<dbReference type="GO" id="GO:0098719">
    <property type="term" value="P:sodium ion import across plasma membrane"/>
    <property type="evidence" value="ECO:0007669"/>
    <property type="project" value="TreeGrafter"/>
</dbReference>
<keyword evidence="14" id="KW-1185">Reference proteome</keyword>
<keyword evidence="4 10" id="KW-0812">Transmembrane</keyword>
<evidence type="ECO:0000256" key="3">
    <source>
        <dbReference type="ARBA" id="ARBA00022475"/>
    </source>
</evidence>
<keyword evidence="10" id="KW-0050">Antiport</keyword>
<name>A0A918FIU9_9ACTN</name>
<proteinExistence type="inferred from homology"/>
<evidence type="ECO:0000313" key="14">
    <source>
        <dbReference type="Proteomes" id="UP000658320"/>
    </source>
</evidence>
<feature type="transmembrane region" description="Helical" evidence="10">
    <location>
        <begin position="208"/>
        <end position="225"/>
    </location>
</feature>
<dbReference type="Proteomes" id="UP000658320">
    <property type="component" value="Unassembled WGS sequence"/>
</dbReference>
<dbReference type="PANTHER" id="PTHR10110">
    <property type="entry name" value="SODIUM/HYDROGEN EXCHANGER"/>
    <property type="match status" value="1"/>
</dbReference>
<feature type="region of interest" description="Disordered" evidence="11">
    <location>
        <begin position="622"/>
        <end position="657"/>
    </location>
</feature>
<dbReference type="Gene3D" id="1.20.1530.20">
    <property type="match status" value="1"/>
</dbReference>
<evidence type="ECO:0000256" key="1">
    <source>
        <dbReference type="ARBA" id="ARBA00004651"/>
    </source>
</evidence>
<keyword evidence="5 10" id="KW-1133">Transmembrane helix</keyword>
<feature type="transmembrane region" description="Helical" evidence="10">
    <location>
        <begin position="343"/>
        <end position="362"/>
    </location>
</feature>
<feature type="transmembrane region" description="Helical" evidence="10">
    <location>
        <begin position="377"/>
        <end position="401"/>
    </location>
</feature>
<feature type="transmembrane region" description="Helical" evidence="10">
    <location>
        <begin position="147"/>
        <end position="165"/>
    </location>
</feature>
<comment type="subcellular location">
    <subcellularLocation>
        <location evidence="1 10">Cell membrane</location>
        <topology evidence="1 10">Multi-pass membrane protein</topology>
    </subcellularLocation>
</comment>
<feature type="transmembrane region" description="Helical" evidence="10">
    <location>
        <begin position="49"/>
        <end position="66"/>
    </location>
</feature>
<evidence type="ECO:0000256" key="2">
    <source>
        <dbReference type="ARBA" id="ARBA00022448"/>
    </source>
</evidence>
<evidence type="ECO:0000256" key="10">
    <source>
        <dbReference type="RuleBase" id="RU366002"/>
    </source>
</evidence>
<feature type="domain" description="Cation/H+ exchanger transmembrane" evidence="12">
    <location>
        <begin position="13"/>
        <end position="403"/>
    </location>
</feature>
<feature type="transmembrane region" description="Helical" evidence="10">
    <location>
        <begin position="231"/>
        <end position="248"/>
    </location>
</feature>
<evidence type="ECO:0000256" key="7">
    <source>
        <dbReference type="ARBA" id="ARBA00023065"/>
    </source>
</evidence>
<accession>A0A918FIU9</accession>
<dbReference type="GO" id="GO:0015385">
    <property type="term" value="F:sodium:proton antiporter activity"/>
    <property type="evidence" value="ECO:0007669"/>
    <property type="project" value="InterPro"/>
</dbReference>
<dbReference type="InterPro" id="IPR004705">
    <property type="entry name" value="Cation/H_exchanger_CPA1_bac"/>
</dbReference>
<reference evidence="13" key="1">
    <citation type="journal article" date="2014" name="Int. J. Syst. Evol. Microbiol.">
        <title>Complete genome sequence of Corynebacterium casei LMG S-19264T (=DSM 44701T), isolated from a smear-ripened cheese.</title>
        <authorList>
            <consortium name="US DOE Joint Genome Institute (JGI-PGF)"/>
            <person name="Walter F."/>
            <person name="Albersmeier A."/>
            <person name="Kalinowski J."/>
            <person name="Ruckert C."/>
        </authorList>
    </citation>
    <scope>NUCLEOTIDE SEQUENCE</scope>
    <source>
        <strain evidence="13">JCM 4346</strain>
    </source>
</reference>
<comment type="caution">
    <text evidence="13">The sequence shown here is derived from an EMBL/GenBank/DDBJ whole genome shotgun (WGS) entry which is preliminary data.</text>
</comment>
<dbReference type="AlphaFoldDB" id="A0A918FIU9"/>
<dbReference type="GO" id="GO:0005886">
    <property type="term" value="C:plasma membrane"/>
    <property type="evidence" value="ECO:0007669"/>
    <property type="project" value="UniProtKB-SubCell"/>
</dbReference>
<keyword evidence="7 10" id="KW-0406">Ion transport</keyword>
<evidence type="ECO:0000256" key="9">
    <source>
        <dbReference type="ARBA" id="ARBA00023201"/>
    </source>
</evidence>
<dbReference type="PANTHER" id="PTHR10110:SF86">
    <property type="entry name" value="SODIUM_HYDROGEN EXCHANGER 7"/>
    <property type="match status" value="1"/>
</dbReference>
<evidence type="ECO:0000256" key="5">
    <source>
        <dbReference type="ARBA" id="ARBA00022989"/>
    </source>
</evidence>
<feature type="transmembrane region" description="Helical" evidence="10">
    <location>
        <begin position="86"/>
        <end position="106"/>
    </location>
</feature>
<comment type="similarity">
    <text evidence="10">Belongs to the monovalent cation:proton antiporter 1 (CPA1) transporter (TC 2.A.36) family.</text>
</comment>
<organism evidence="13 14">
    <name type="scientific">Streptomyces aurantiogriseus</name>
    <dbReference type="NCBI Taxonomy" id="66870"/>
    <lineage>
        <taxon>Bacteria</taxon>
        <taxon>Bacillati</taxon>
        <taxon>Actinomycetota</taxon>
        <taxon>Actinomycetes</taxon>
        <taxon>Kitasatosporales</taxon>
        <taxon>Streptomycetaceae</taxon>
        <taxon>Streptomyces</taxon>
    </lineage>
</organism>
<feature type="transmembrane region" description="Helical" evidence="10">
    <location>
        <begin position="260"/>
        <end position="278"/>
    </location>
</feature>
<feature type="transmembrane region" description="Helical" evidence="10">
    <location>
        <begin position="298"/>
        <end position="323"/>
    </location>
</feature>
<evidence type="ECO:0000313" key="13">
    <source>
        <dbReference type="EMBL" id="GGR41363.1"/>
    </source>
</evidence>
<gene>
    <name evidence="13" type="ORF">GCM10010251_67530</name>
</gene>
<keyword evidence="3 10" id="KW-1003">Cell membrane</keyword>
<keyword evidence="8 10" id="KW-0472">Membrane</keyword>
<feature type="region of interest" description="Disordered" evidence="11">
    <location>
        <begin position="678"/>
        <end position="701"/>
    </location>
</feature>
<dbReference type="EMBL" id="BMSX01000019">
    <property type="protein sequence ID" value="GGR41363.1"/>
    <property type="molecule type" value="Genomic_DNA"/>
</dbReference>
<feature type="region of interest" description="Disordered" evidence="11">
    <location>
        <begin position="518"/>
        <end position="539"/>
    </location>
</feature>
<evidence type="ECO:0000256" key="4">
    <source>
        <dbReference type="ARBA" id="ARBA00022692"/>
    </source>
</evidence>
<dbReference type="NCBIfam" id="TIGR00831">
    <property type="entry name" value="a_cpa1"/>
    <property type="match status" value="1"/>
</dbReference>
<sequence length="701" mass="74717">MLGLELVVVLGVAVLVGNAVGQRLGIAPPIVLLVTGVLLGFVPAVREAQLPPEVVLLLFLPVLLYWESLTTSLREIRTNLRGILQLSTVLVILTAWAVAAAGHALGLPWGPAWVLGAAMAPTDATAVGVLARALPRRQVTILRAESLVNDGTALVVYGLAVGITVGEEHLSIPHVGGLFLLAYGGGALVGVAVAWVNMNLRRRLTDPLLGNLVMILAPFTAYLLAELVEASGVLAVVVSGLIMSQVAPRIIPAEHRTQALAFWPLATFIINGALFVLVGVELQYAVRHLNHADLRDALIAVGVICVALVAVRFAFLYASTYLVRALDRRPQQRMLRVGHRTRVVSGLAGFRGAVSLAMVLSVPQTLDSGEPFPDRSFIVFVTSGVILVTLVVQGLLLPVAVRWAKLPPDTSVDEEHDLAETAAIEEAIKAMPQLAADLRSDPKIVEWLRQEYEAHLASVRARRAGAHDDPAVLQHQDYLALRLALIANKRATVVRLRDERQIDDTSCAACRPPSTVRRSAWPEARRSNDSSPEEELCSTSCRTPPGTPCAWTASARGPGRAISAVTSVCVPVCCAAGTGTRHLTERPAGANVRLPGHACASAFVGVRPWQRSSRCSIQTPLTAIRPGMPGMRSRSSAATPEGRRRPPPGASASSRVSWSAASPANSVCVLSWRNGATPWSSPPTRRGPNPCWTASSPTPTW</sequence>
<dbReference type="InterPro" id="IPR038770">
    <property type="entry name" value="Na+/solute_symporter_sf"/>
</dbReference>
<dbReference type="Pfam" id="PF00999">
    <property type="entry name" value="Na_H_Exchanger"/>
    <property type="match status" value="1"/>
</dbReference>
<dbReference type="GO" id="GO:0015386">
    <property type="term" value="F:potassium:proton antiporter activity"/>
    <property type="evidence" value="ECO:0007669"/>
    <property type="project" value="TreeGrafter"/>
</dbReference>
<feature type="transmembrane region" description="Helical" evidence="10">
    <location>
        <begin position="177"/>
        <end position="196"/>
    </location>
</feature>
<feature type="compositionally biased region" description="Polar residues" evidence="11">
    <location>
        <begin position="692"/>
        <end position="701"/>
    </location>
</feature>
<reference evidence="13" key="2">
    <citation type="submission" date="2020-09" db="EMBL/GenBank/DDBJ databases">
        <authorList>
            <person name="Sun Q."/>
            <person name="Ohkuma M."/>
        </authorList>
    </citation>
    <scope>NUCLEOTIDE SEQUENCE</scope>
    <source>
        <strain evidence="13">JCM 4346</strain>
    </source>
</reference>
<evidence type="ECO:0000256" key="6">
    <source>
        <dbReference type="ARBA" id="ARBA00023053"/>
    </source>
</evidence>
<dbReference type="InterPro" id="IPR018422">
    <property type="entry name" value="Cation/H_exchanger_CPA1"/>
</dbReference>
<evidence type="ECO:0000256" key="8">
    <source>
        <dbReference type="ARBA" id="ARBA00023136"/>
    </source>
</evidence>
<evidence type="ECO:0000259" key="12">
    <source>
        <dbReference type="Pfam" id="PF00999"/>
    </source>
</evidence>
<keyword evidence="9 10" id="KW-0739">Sodium transport</keyword>
<comment type="function">
    <text evidence="10">Na(+)/H(+) antiporter that extrudes sodium in exchange for external protons.</text>
</comment>
<dbReference type="GO" id="GO:0051453">
    <property type="term" value="P:regulation of intracellular pH"/>
    <property type="evidence" value="ECO:0007669"/>
    <property type="project" value="TreeGrafter"/>
</dbReference>
<evidence type="ECO:0000256" key="11">
    <source>
        <dbReference type="SAM" id="MobiDB-lite"/>
    </source>
</evidence>
<keyword evidence="2 10" id="KW-0813">Transport</keyword>
<feature type="transmembrane region" description="Helical" evidence="10">
    <location>
        <begin position="112"/>
        <end position="135"/>
    </location>
</feature>
<dbReference type="InterPro" id="IPR006153">
    <property type="entry name" value="Cation/H_exchanger_TM"/>
</dbReference>